<dbReference type="InterPro" id="IPR019734">
    <property type="entry name" value="TPR_rpt"/>
</dbReference>
<feature type="repeat" description="TPR" evidence="3">
    <location>
        <begin position="313"/>
        <end position="346"/>
    </location>
</feature>
<dbReference type="InterPro" id="IPR011990">
    <property type="entry name" value="TPR-like_helical_dom_sf"/>
</dbReference>
<dbReference type="Pfam" id="PF13181">
    <property type="entry name" value="TPR_8"/>
    <property type="match status" value="1"/>
</dbReference>
<name>A0A4V1IS84_9FUNG</name>
<dbReference type="CDD" id="cd06257">
    <property type="entry name" value="DnaJ"/>
    <property type="match status" value="1"/>
</dbReference>
<evidence type="ECO:0000256" key="2">
    <source>
        <dbReference type="ARBA" id="ARBA00022803"/>
    </source>
</evidence>
<gene>
    <name evidence="5" type="ORF">BDK51DRAFT_11364</name>
</gene>
<evidence type="ECO:0000259" key="4">
    <source>
        <dbReference type="PROSITE" id="PS50076"/>
    </source>
</evidence>
<dbReference type="PANTHER" id="PTHR45188:SF2">
    <property type="entry name" value="DNAJ HOMOLOG SUBFAMILY C MEMBER 7"/>
    <property type="match status" value="1"/>
</dbReference>
<accession>A0A4V1IS84</accession>
<sequence length="445" mass="49529">MVQKFADAIQDCRRATELDPSLVKVYMRASKCQLYRANLHEAEGLLRQAKSIATASPALRDNVAAIDRELLTVASIESHFSKARQLMDEGKFSSALTNLETAITLVDSGVKRSTGKVDTMIDSTLVGSDFKNISVQWRLMRAECLVECSNLEEAGRVVGDVLNKDQMNPDALTTRARIVFLLDTHPSTTIIQILQRALSSDPDHKRARLMLRKIKTLEAMKKEGNDAFARSDWEAATAAYTKYLEANDDGGVQKVKVLSNRANVRSKVSKHELAVSDCTAAIDLLDRISFPGTDGTSSSAADLKNSSNASLFLKIYLRRADCYVKLEMFEEAVRDYSTAETIKPEDPEIARALRSAQQFLRQSKRKDYYKILGVDRDASEGEIKKAYRKLALQYHPDKNASLTDEEKDIAEGKFKQVGEAYTVLSDPQKKRMFDSGMDIDGSSAS</sequence>
<feature type="domain" description="J" evidence="4">
    <location>
        <begin position="367"/>
        <end position="437"/>
    </location>
</feature>
<dbReference type="InterPro" id="IPR036869">
    <property type="entry name" value="J_dom_sf"/>
</dbReference>
<evidence type="ECO:0000313" key="5">
    <source>
        <dbReference type="EMBL" id="RKO92667.1"/>
    </source>
</evidence>
<evidence type="ECO:0000256" key="3">
    <source>
        <dbReference type="PROSITE-ProRule" id="PRU00339"/>
    </source>
</evidence>
<dbReference type="SUPFAM" id="SSF48452">
    <property type="entry name" value="TPR-like"/>
    <property type="match status" value="2"/>
</dbReference>
<dbReference type="AlphaFoldDB" id="A0A4V1IS84"/>
<proteinExistence type="predicted"/>
<dbReference type="OrthoDB" id="10250354at2759"/>
<dbReference type="EMBL" id="KZ994544">
    <property type="protein sequence ID" value="RKO92667.1"/>
    <property type="molecule type" value="Genomic_DNA"/>
</dbReference>
<evidence type="ECO:0000256" key="1">
    <source>
        <dbReference type="ARBA" id="ARBA00022737"/>
    </source>
</evidence>
<dbReference type="PANTHER" id="PTHR45188">
    <property type="entry name" value="DNAJ PROTEIN P58IPK HOMOLOG"/>
    <property type="match status" value="1"/>
</dbReference>
<reference evidence="6" key="1">
    <citation type="journal article" date="2018" name="Nat. Microbiol.">
        <title>Leveraging single-cell genomics to expand the fungal tree of life.</title>
        <authorList>
            <person name="Ahrendt S.R."/>
            <person name="Quandt C.A."/>
            <person name="Ciobanu D."/>
            <person name="Clum A."/>
            <person name="Salamov A."/>
            <person name="Andreopoulos B."/>
            <person name="Cheng J.F."/>
            <person name="Woyke T."/>
            <person name="Pelin A."/>
            <person name="Henrissat B."/>
            <person name="Reynolds N.K."/>
            <person name="Benny G.L."/>
            <person name="Smith M.E."/>
            <person name="James T.Y."/>
            <person name="Grigoriev I.V."/>
        </authorList>
    </citation>
    <scope>NUCLEOTIDE SEQUENCE [LARGE SCALE GENOMIC DNA]</scope>
</reference>
<dbReference type="PROSITE" id="PS50005">
    <property type="entry name" value="TPR"/>
    <property type="match status" value="1"/>
</dbReference>
<dbReference type="Gene3D" id="1.10.287.110">
    <property type="entry name" value="DnaJ domain"/>
    <property type="match status" value="1"/>
</dbReference>
<dbReference type="Gene3D" id="1.25.40.10">
    <property type="entry name" value="Tetratricopeptide repeat domain"/>
    <property type="match status" value="1"/>
</dbReference>
<dbReference type="PRINTS" id="PR00625">
    <property type="entry name" value="JDOMAIN"/>
</dbReference>
<dbReference type="SUPFAM" id="SSF46565">
    <property type="entry name" value="Chaperone J-domain"/>
    <property type="match status" value="1"/>
</dbReference>
<dbReference type="Proteomes" id="UP000269721">
    <property type="component" value="Unassembled WGS sequence"/>
</dbReference>
<feature type="non-terminal residue" evidence="5">
    <location>
        <position position="445"/>
    </location>
</feature>
<evidence type="ECO:0000313" key="6">
    <source>
        <dbReference type="Proteomes" id="UP000269721"/>
    </source>
</evidence>
<dbReference type="InterPro" id="IPR001623">
    <property type="entry name" value="DnaJ_domain"/>
</dbReference>
<keyword evidence="6" id="KW-1185">Reference proteome</keyword>
<dbReference type="SMART" id="SM00271">
    <property type="entry name" value="DnaJ"/>
    <property type="match status" value="1"/>
</dbReference>
<protein>
    <recommendedName>
        <fullName evidence="4">J domain-containing protein</fullName>
    </recommendedName>
</protein>
<dbReference type="SMART" id="SM00028">
    <property type="entry name" value="TPR"/>
    <property type="match status" value="4"/>
</dbReference>
<keyword evidence="1" id="KW-0677">Repeat</keyword>
<dbReference type="PROSITE" id="PS50076">
    <property type="entry name" value="DNAJ_2"/>
    <property type="match status" value="1"/>
</dbReference>
<organism evidence="5 6">
    <name type="scientific">Blyttiomyces helicus</name>
    <dbReference type="NCBI Taxonomy" id="388810"/>
    <lineage>
        <taxon>Eukaryota</taxon>
        <taxon>Fungi</taxon>
        <taxon>Fungi incertae sedis</taxon>
        <taxon>Chytridiomycota</taxon>
        <taxon>Chytridiomycota incertae sedis</taxon>
        <taxon>Chytridiomycetes</taxon>
        <taxon>Chytridiomycetes incertae sedis</taxon>
        <taxon>Blyttiomyces</taxon>
    </lineage>
</organism>
<keyword evidence="2 3" id="KW-0802">TPR repeat</keyword>
<dbReference type="Pfam" id="PF00226">
    <property type="entry name" value="DnaJ"/>
    <property type="match status" value="1"/>
</dbReference>